<keyword evidence="4" id="KW-1185">Reference proteome</keyword>
<evidence type="ECO:0000313" key="1">
    <source>
        <dbReference type="EMBL" id="OWM76506.1"/>
    </source>
</evidence>
<reference evidence="3" key="1">
    <citation type="journal article" date="2017" name="Plant J.">
        <title>The pomegranate (Punica granatum L.) genome and the genomics of punicalagin biosynthesis.</title>
        <authorList>
            <person name="Qin G."/>
            <person name="Xu C."/>
            <person name="Ming R."/>
            <person name="Tang H."/>
            <person name="Guyot R."/>
            <person name="Kramer E.M."/>
            <person name="Hu Y."/>
            <person name="Yi X."/>
            <person name="Qi Y."/>
            <person name="Xu X."/>
            <person name="Gao Z."/>
            <person name="Pan H."/>
            <person name="Jian J."/>
            <person name="Tian Y."/>
            <person name="Yue Z."/>
            <person name="Xu Y."/>
        </authorList>
    </citation>
    <scope>NUCLEOTIDE SEQUENCE [LARGE SCALE GENOMIC DNA]</scope>
    <source>
        <strain evidence="3">cv. Dabenzi</strain>
    </source>
</reference>
<proteinExistence type="predicted"/>
<protein>
    <recommendedName>
        <fullName evidence="5">SMP domain-containing protein</fullName>
    </recommendedName>
</protein>
<dbReference type="PANTHER" id="PTHR34808">
    <property type="entry name" value="EXPRESSED PROTEIN"/>
    <property type="match status" value="1"/>
</dbReference>
<dbReference type="EMBL" id="MTKT01003181">
    <property type="protein sequence ID" value="OWM76506.1"/>
    <property type="molecule type" value="Genomic_DNA"/>
</dbReference>
<name>A0A218WV87_PUNGR</name>
<dbReference type="AlphaFoldDB" id="A0A218WV87"/>
<dbReference type="OrthoDB" id="1719804at2759"/>
<dbReference type="STRING" id="22663.A0A218WV87"/>
<reference evidence="2 4" key="3">
    <citation type="submission" date="2017-11" db="EMBL/GenBank/DDBJ databases">
        <title>De-novo sequencing of pomegranate (Punica granatum L.) genome.</title>
        <authorList>
            <person name="Akparov Z."/>
            <person name="Amiraslanov A."/>
            <person name="Hajiyeva S."/>
            <person name="Abbasov M."/>
            <person name="Kaur K."/>
            <person name="Hamwieh A."/>
            <person name="Solovyev V."/>
            <person name="Salamov A."/>
            <person name="Braich B."/>
            <person name="Kosarev P."/>
            <person name="Mahmoud A."/>
            <person name="Hajiyev E."/>
            <person name="Babayeva S."/>
            <person name="Izzatullayeva V."/>
            <person name="Mammadov A."/>
            <person name="Mammadov A."/>
            <person name="Sharifova S."/>
            <person name="Ojaghi J."/>
            <person name="Eynullazada K."/>
            <person name="Bayramov B."/>
            <person name="Abdulazimova A."/>
            <person name="Shahmuradov I."/>
        </authorList>
    </citation>
    <scope>NUCLEOTIDE SEQUENCE [LARGE SCALE GENOMIC DNA]</scope>
    <source>
        <strain evidence="2">AG2017</strain>
        <strain evidence="4">cv. AG2017</strain>
        <tissue evidence="2">Leaf</tissue>
    </source>
</reference>
<accession>A0A218WV87</accession>
<organism evidence="1 3">
    <name type="scientific">Punica granatum</name>
    <name type="common">Pomegranate</name>
    <dbReference type="NCBI Taxonomy" id="22663"/>
    <lineage>
        <taxon>Eukaryota</taxon>
        <taxon>Viridiplantae</taxon>
        <taxon>Streptophyta</taxon>
        <taxon>Embryophyta</taxon>
        <taxon>Tracheophyta</taxon>
        <taxon>Spermatophyta</taxon>
        <taxon>Magnoliopsida</taxon>
        <taxon>eudicotyledons</taxon>
        <taxon>Gunneridae</taxon>
        <taxon>Pentapetalae</taxon>
        <taxon>rosids</taxon>
        <taxon>malvids</taxon>
        <taxon>Myrtales</taxon>
        <taxon>Lythraceae</taxon>
        <taxon>Punica</taxon>
    </lineage>
</organism>
<evidence type="ECO:0008006" key="5">
    <source>
        <dbReference type="Google" id="ProtNLM"/>
    </source>
</evidence>
<dbReference type="GeneID" id="116201164"/>
<evidence type="ECO:0000313" key="2">
    <source>
        <dbReference type="EMBL" id="PKI71019.1"/>
    </source>
</evidence>
<evidence type="ECO:0000313" key="4">
    <source>
        <dbReference type="Proteomes" id="UP000233551"/>
    </source>
</evidence>
<reference evidence="1" key="2">
    <citation type="submission" date="2017-06" db="EMBL/GenBank/DDBJ databases">
        <title>The pomegranate genome and the genomics of punicalagin biosynthesis.</title>
        <authorList>
            <person name="Xu C."/>
        </authorList>
    </citation>
    <scope>NUCLEOTIDE SEQUENCE [LARGE SCALE GENOMIC DNA]</scope>
    <source>
        <tissue evidence="1">Fresh leaf</tissue>
    </source>
</reference>
<evidence type="ECO:0000313" key="3">
    <source>
        <dbReference type="Proteomes" id="UP000197138"/>
    </source>
</evidence>
<gene>
    <name evidence="1" type="ORF">CDL15_Pgr005470</name>
    <name evidence="2" type="ORF">CRG98_008600</name>
</gene>
<comment type="caution">
    <text evidence="1">The sequence shown here is derived from an EMBL/GenBank/DDBJ whole genome shotgun (WGS) entry which is preliminary data.</text>
</comment>
<dbReference type="Proteomes" id="UP000197138">
    <property type="component" value="Unassembled WGS sequence"/>
</dbReference>
<dbReference type="Proteomes" id="UP000233551">
    <property type="component" value="Unassembled WGS sequence"/>
</dbReference>
<dbReference type="EMBL" id="PGOL01000410">
    <property type="protein sequence ID" value="PKI71019.1"/>
    <property type="molecule type" value="Genomic_DNA"/>
</dbReference>
<dbReference type="PANTHER" id="PTHR34808:SF5">
    <property type="entry name" value="SMP DOMAIN-CONTAINING PROTEIN"/>
    <property type="match status" value="1"/>
</dbReference>
<sequence>MASIGCPIEMEPKTLSQGQIDHAREVAADVVQKMEPSEASNIFVEGMKPVVPISQMESLAEANNIVKPVDKTVENLKKALLEKPCQCLCNVEAPSSLLVDSPDNFMDALKEPLSAPF</sequence>